<keyword evidence="2" id="KW-1185">Reference proteome</keyword>
<evidence type="ECO:0000313" key="2">
    <source>
        <dbReference type="Proteomes" id="UP000756346"/>
    </source>
</evidence>
<dbReference type="RefSeq" id="XP_046017939.1">
    <property type="nucleotide sequence ID" value="XM_046156187.1"/>
</dbReference>
<proteinExistence type="predicted"/>
<dbReference type="EMBL" id="JAGTJQ010000001">
    <property type="protein sequence ID" value="KAH7039884.1"/>
    <property type="molecule type" value="Genomic_DNA"/>
</dbReference>
<reference evidence="1" key="1">
    <citation type="journal article" date="2021" name="Nat. Commun.">
        <title>Genetic determinants of endophytism in the Arabidopsis root mycobiome.</title>
        <authorList>
            <person name="Mesny F."/>
            <person name="Miyauchi S."/>
            <person name="Thiergart T."/>
            <person name="Pickel B."/>
            <person name="Atanasova L."/>
            <person name="Karlsson M."/>
            <person name="Huettel B."/>
            <person name="Barry K.W."/>
            <person name="Haridas S."/>
            <person name="Chen C."/>
            <person name="Bauer D."/>
            <person name="Andreopoulos W."/>
            <person name="Pangilinan J."/>
            <person name="LaButti K."/>
            <person name="Riley R."/>
            <person name="Lipzen A."/>
            <person name="Clum A."/>
            <person name="Drula E."/>
            <person name="Henrissat B."/>
            <person name="Kohler A."/>
            <person name="Grigoriev I.V."/>
            <person name="Martin F.M."/>
            <person name="Hacquard S."/>
        </authorList>
    </citation>
    <scope>NUCLEOTIDE SEQUENCE</scope>
    <source>
        <strain evidence="1">MPI-CAGE-CH-0230</strain>
    </source>
</reference>
<sequence>MFDDSPFKCDKYQYIESADLDAGESNASDDDLTEPVLSEMRQADCIQPQEGSTGVSHSLIPDLAFYKQDDSEIRNIKSQSGFSAKILKSSIEAILSANQSYTKWTKKLDDIIPMLDVEFLAVRLGALCDALLDRQATVSQSSQVPNTFDKIIQGVSDINDDTCRSVIRHTLSSVSAHEEFEGSKAALIQEMKAATPGKSGGDENNALKYFAQKLSARAIALGGNKRANTNQKFKKSRLLASTSHRTSSRNSELVYSEYYLSCPLCCIIAVMACLHDQLEQGIRALSSGPGRRLVEASESGTMTRDDCEAVFTDIQTVAQSYGFQLPTPTADGFHFVVFTPELVLQAGLQDLDLKDESVFVLTTTPTNPRLAITPLQPRDRGADLKDQSHWGFWLVQVEGGKRLRKDAKKFVLQCTWFDSAVKDPQAAQVTDDHYGHADASERLRSLIPNLEVEIGGISWSIRELKAPSYGHIRPEDCGIHVIRNATAVMRGENRMDSQIGNTECGQLRRSYRRMLLQYLRYLQVQRENIKDGQSTAGHQPWESKTVLLANGLVIVVEVVQERVVPILGDESLHELLRIWSPDVNLPTTDLTWSQLIE</sequence>
<gene>
    <name evidence="1" type="ORF">B0I36DRAFT_343713</name>
</gene>
<comment type="caution">
    <text evidence="1">The sequence shown here is derived from an EMBL/GenBank/DDBJ whole genome shotgun (WGS) entry which is preliminary data.</text>
</comment>
<dbReference type="Proteomes" id="UP000756346">
    <property type="component" value="Unassembled WGS sequence"/>
</dbReference>
<organism evidence="1 2">
    <name type="scientific">Microdochium trichocladiopsis</name>
    <dbReference type="NCBI Taxonomy" id="1682393"/>
    <lineage>
        <taxon>Eukaryota</taxon>
        <taxon>Fungi</taxon>
        <taxon>Dikarya</taxon>
        <taxon>Ascomycota</taxon>
        <taxon>Pezizomycotina</taxon>
        <taxon>Sordariomycetes</taxon>
        <taxon>Xylariomycetidae</taxon>
        <taxon>Xylariales</taxon>
        <taxon>Microdochiaceae</taxon>
        <taxon>Microdochium</taxon>
    </lineage>
</organism>
<evidence type="ECO:0000313" key="1">
    <source>
        <dbReference type="EMBL" id="KAH7039884.1"/>
    </source>
</evidence>
<accession>A0A9P9BZ98</accession>
<dbReference type="GeneID" id="70185733"/>
<protein>
    <submittedName>
        <fullName evidence="1">Uncharacterized protein</fullName>
    </submittedName>
</protein>
<dbReference type="AlphaFoldDB" id="A0A9P9BZ98"/>
<name>A0A9P9BZ98_9PEZI</name>